<evidence type="ECO:0000313" key="2">
    <source>
        <dbReference type="Proteomes" id="UP001212821"/>
    </source>
</evidence>
<name>A0ABY7Q159_9ACTN</name>
<reference evidence="2" key="1">
    <citation type="submission" date="2022-12" db="EMBL/GenBank/DDBJ databases">
        <authorList>
            <person name="Mo P."/>
        </authorList>
    </citation>
    <scope>NUCLEOTIDE SEQUENCE [LARGE SCALE GENOMIC DNA]</scope>
    <source>
        <strain evidence="2">HUAS 3-15</strain>
    </source>
</reference>
<dbReference type="Proteomes" id="UP001212821">
    <property type="component" value="Chromosome"/>
</dbReference>
<sequence>MNDFPSHLSAGPFVWECPGAERQMAFVAGVLGIERDGEYVRPRLGDAVLEVAREAVDPAAGRAEPVPPALR</sequence>
<protein>
    <submittedName>
        <fullName evidence="1">Uncharacterized protein</fullName>
    </submittedName>
</protein>
<keyword evidence="2" id="KW-1185">Reference proteome</keyword>
<dbReference type="RefSeq" id="WP_270142983.1">
    <property type="nucleotide sequence ID" value="NZ_CP115450.1"/>
</dbReference>
<evidence type="ECO:0000313" key="1">
    <source>
        <dbReference type="EMBL" id="WBP86375.1"/>
    </source>
</evidence>
<accession>A0ABY7Q159</accession>
<gene>
    <name evidence="1" type="ORF">O1G21_11345</name>
</gene>
<proteinExistence type="predicted"/>
<organism evidence="1 2">
    <name type="scientific">Kitasatospora cathayae</name>
    <dbReference type="NCBI Taxonomy" id="3004092"/>
    <lineage>
        <taxon>Bacteria</taxon>
        <taxon>Bacillati</taxon>
        <taxon>Actinomycetota</taxon>
        <taxon>Actinomycetes</taxon>
        <taxon>Kitasatosporales</taxon>
        <taxon>Streptomycetaceae</taxon>
        <taxon>Kitasatospora</taxon>
    </lineage>
</organism>
<dbReference type="EMBL" id="CP115450">
    <property type="protein sequence ID" value="WBP86375.1"/>
    <property type="molecule type" value="Genomic_DNA"/>
</dbReference>